<evidence type="ECO:0000313" key="3">
    <source>
        <dbReference type="Proteomes" id="UP000243904"/>
    </source>
</evidence>
<organism evidence="2 3">
    <name type="scientific">Bradyrhizobium canariense</name>
    <dbReference type="NCBI Taxonomy" id="255045"/>
    <lineage>
        <taxon>Bacteria</taxon>
        <taxon>Pseudomonadati</taxon>
        <taxon>Pseudomonadota</taxon>
        <taxon>Alphaproteobacteria</taxon>
        <taxon>Hyphomicrobiales</taxon>
        <taxon>Nitrobacteraceae</taxon>
        <taxon>Bradyrhizobium</taxon>
    </lineage>
</organism>
<sequence length="113" mass="12007">MQHSFILSLRLPPPKRGTGVVMSLVLVGSLGLCGMTSSAQAAPNCSEFFYNMDGSWSPTHPIMMTSPTAETMVGPSDKFRPGMPGLAGRIGGYLNVHCRNMGLSTGPRIPRSP</sequence>
<evidence type="ECO:0000256" key="1">
    <source>
        <dbReference type="SAM" id="SignalP"/>
    </source>
</evidence>
<protein>
    <recommendedName>
        <fullName evidence="4">Secreted protein</fullName>
    </recommendedName>
</protein>
<dbReference type="EMBL" id="LT629750">
    <property type="protein sequence ID" value="SDS18163.1"/>
    <property type="molecule type" value="Genomic_DNA"/>
</dbReference>
<reference evidence="3" key="1">
    <citation type="submission" date="2016-10" db="EMBL/GenBank/DDBJ databases">
        <authorList>
            <person name="Varghese N."/>
            <person name="Submissions S."/>
        </authorList>
    </citation>
    <scope>NUCLEOTIDE SEQUENCE [LARGE SCALE GENOMIC DNA]</scope>
    <source>
        <strain evidence="3">GAS369</strain>
    </source>
</reference>
<gene>
    <name evidence="2" type="ORF">SAMN05444158_1260</name>
</gene>
<feature type="chain" id="PRO_5009257220" description="Secreted protein" evidence="1">
    <location>
        <begin position="42"/>
        <end position="113"/>
    </location>
</feature>
<keyword evidence="1" id="KW-0732">Signal</keyword>
<evidence type="ECO:0008006" key="4">
    <source>
        <dbReference type="Google" id="ProtNLM"/>
    </source>
</evidence>
<keyword evidence="3" id="KW-1185">Reference proteome</keyword>
<feature type="signal peptide" evidence="1">
    <location>
        <begin position="1"/>
        <end position="41"/>
    </location>
</feature>
<dbReference type="Proteomes" id="UP000243904">
    <property type="component" value="Chromosome I"/>
</dbReference>
<accession>A0A1H1Q4A4</accession>
<proteinExistence type="predicted"/>
<name>A0A1H1Q4A4_9BRAD</name>
<dbReference type="AlphaFoldDB" id="A0A1H1Q4A4"/>
<evidence type="ECO:0000313" key="2">
    <source>
        <dbReference type="EMBL" id="SDS18163.1"/>
    </source>
</evidence>